<evidence type="ECO:0000256" key="9">
    <source>
        <dbReference type="PROSITE-ProRule" id="PRU00169"/>
    </source>
</evidence>
<evidence type="ECO:0000313" key="14">
    <source>
        <dbReference type="Proteomes" id="UP000005297"/>
    </source>
</evidence>
<dbReference type="SUPFAM" id="SSF55785">
    <property type="entry name" value="PYP-like sensor domain (PAS domain)"/>
    <property type="match status" value="1"/>
</dbReference>
<keyword evidence="8" id="KW-0902">Two-component regulatory system</keyword>
<dbReference type="InterPro" id="IPR011006">
    <property type="entry name" value="CheY-like_superfamily"/>
</dbReference>
<reference evidence="13 14" key="1">
    <citation type="submission" date="2006-09" db="EMBL/GenBank/DDBJ databases">
        <authorList>
            <person name="Emerson D."/>
            <person name="Ferriera S."/>
            <person name="Johnson J."/>
            <person name="Kravitz S."/>
            <person name="Halpern A."/>
            <person name="Remington K."/>
            <person name="Beeson K."/>
            <person name="Tran B."/>
            <person name="Rogers Y.-H."/>
            <person name="Friedman R."/>
            <person name="Venter J.C."/>
        </authorList>
    </citation>
    <scope>NUCLEOTIDE SEQUENCE [LARGE SCALE GENOMIC DNA]</scope>
    <source>
        <strain evidence="13 14">PV-1</strain>
    </source>
</reference>
<dbReference type="SMART" id="SM00448">
    <property type="entry name" value="REC"/>
    <property type="match status" value="1"/>
</dbReference>
<evidence type="ECO:0000256" key="3">
    <source>
        <dbReference type="ARBA" id="ARBA00022553"/>
    </source>
</evidence>
<sequence length="582" mass="64214">MLFTLITGLCEAIIMLVYSALGIEGTLSAGYAALLDATLLALLSFYPLCRFVFAPLFLEHKQLQNTEQIMISAFNSTQEGMLITDSNSTIIYVNSAFTEISGYSAADAIGKKPNILSSGRQSRAFYQQMWGELLEKGHWKGKLWNRRKTGEIYHEGIQITRIYGHFDEDYFIAVFSDISEQDELEASLAEARKMEALATLVGGVAHNFNNYLAGIMGRVFLAKKADSLPKVAKQLEAIEQAGRSATALVSELMVFSRDVSLDESHCDLAKIVKRATKTARLVLPETIKLKLDIADTPLPIFGNKSQIEQIILNMINNAHDACMQQEGVSPLIHIEAGRRQWNQCKDKFACTKRNECPLCYETGVFFSISDNGQGIPEDIIAKIFEPFFTTKEPGQGTGLGLSTAYQAVNRHGGMMLVDSSETEGSTFTVCLPLDESYTANTKEQAHIPMQGKGEKILLVDDEDAVREVTAEALRGYNYRVVTAANGAQALEAFASHRDDLAIVISDVVMPKMNGDIAVAKMRSEKPGLPVIFTSGYSDISPPDEDCTQFIRKPFSPPELSTHIHQLLSRCRTTTDQAMQPSN</sequence>
<dbReference type="Pfam" id="PF02518">
    <property type="entry name" value="HATPase_c"/>
    <property type="match status" value="1"/>
</dbReference>
<keyword evidence="3 9" id="KW-0597">Phosphoprotein</keyword>
<dbReference type="HOGENOM" id="CLU_000445_114_51_0"/>
<feature type="domain" description="Response regulatory" evidence="11">
    <location>
        <begin position="455"/>
        <end position="567"/>
    </location>
</feature>
<dbReference type="SUPFAM" id="SSF55874">
    <property type="entry name" value="ATPase domain of HSP90 chaperone/DNA topoisomerase II/histidine kinase"/>
    <property type="match status" value="1"/>
</dbReference>
<evidence type="ECO:0000256" key="5">
    <source>
        <dbReference type="ARBA" id="ARBA00022741"/>
    </source>
</evidence>
<evidence type="ECO:0000313" key="13">
    <source>
        <dbReference type="EMBL" id="EAU54939.1"/>
    </source>
</evidence>
<keyword evidence="14" id="KW-1185">Reference proteome</keyword>
<evidence type="ECO:0000256" key="2">
    <source>
        <dbReference type="ARBA" id="ARBA00012438"/>
    </source>
</evidence>
<dbReference type="InterPro" id="IPR003594">
    <property type="entry name" value="HATPase_dom"/>
</dbReference>
<dbReference type="NCBIfam" id="TIGR00229">
    <property type="entry name" value="sensory_box"/>
    <property type="match status" value="1"/>
</dbReference>
<dbReference type="EC" id="2.7.13.3" evidence="2"/>
<dbReference type="GO" id="GO:0000155">
    <property type="term" value="F:phosphorelay sensor kinase activity"/>
    <property type="evidence" value="ECO:0007669"/>
    <property type="project" value="InterPro"/>
</dbReference>
<dbReference type="Gene3D" id="1.10.287.130">
    <property type="match status" value="1"/>
</dbReference>
<dbReference type="PRINTS" id="PR00344">
    <property type="entry name" value="BCTRLSENSOR"/>
</dbReference>
<protein>
    <recommendedName>
        <fullName evidence="2">histidine kinase</fullName>
        <ecNumber evidence="2">2.7.13.3</ecNumber>
    </recommendedName>
</protein>
<evidence type="ECO:0000256" key="8">
    <source>
        <dbReference type="ARBA" id="ARBA00023012"/>
    </source>
</evidence>
<dbReference type="CDD" id="cd00130">
    <property type="entry name" value="PAS"/>
    <property type="match status" value="1"/>
</dbReference>
<accession>Q0EZU5</accession>
<dbReference type="EMBL" id="AATS01000005">
    <property type="protein sequence ID" value="EAU54939.1"/>
    <property type="molecule type" value="Genomic_DNA"/>
</dbReference>
<dbReference type="SMART" id="SM00387">
    <property type="entry name" value="HATPase_c"/>
    <property type="match status" value="1"/>
</dbReference>
<dbReference type="Gene3D" id="3.30.450.20">
    <property type="entry name" value="PAS domain"/>
    <property type="match status" value="1"/>
</dbReference>
<dbReference type="InParanoid" id="Q0EZU5"/>
<evidence type="ECO:0000256" key="6">
    <source>
        <dbReference type="ARBA" id="ARBA00022777"/>
    </source>
</evidence>
<dbReference type="eggNOG" id="COG4191">
    <property type="taxonomic scope" value="Bacteria"/>
</dbReference>
<dbReference type="InterPro" id="IPR004358">
    <property type="entry name" value="Sig_transdc_His_kin-like_C"/>
</dbReference>
<dbReference type="InterPro" id="IPR003661">
    <property type="entry name" value="HisK_dim/P_dom"/>
</dbReference>
<dbReference type="PANTHER" id="PTHR43065:SF42">
    <property type="entry name" value="TWO-COMPONENT SENSOR PPRA"/>
    <property type="match status" value="1"/>
</dbReference>
<dbReference type="PROSITE" id="PS50112">
    <property type="entry name" value="PAS"/>
    <property type="match status" value="1"/>
</dbReference>
<comment type="caution">
    <text evidence="13">The sequence shown here is derived from an EMBL/GenBank/DDBJ whole genome shotgun (WGS) entry which is preliminary data.</text>
</comment>
<evidence type="ECO:0000256" key="7">
    <source>
        <dbReference type="ARBA" id="ARBA00022840"/>
    </source>
</evidence>
<dbReference type="InterPro" id="IPR005467">
    <property type="entry name" value="His_kinase_dom"/>
</dbReference>
<dbReference type="CDD" id="cd00156">
    <property type="entry name" value="REC"/>
    <property type="match status" value="1"/>
</dbReference>
<evidence type="ECO:0000259" key="10">
    <source>
        <dbReference type="PROSITE" id="PS50109"/>
    </source>
</evidence>
<evidence type="ECO:0000259" key="12">
    <source>
        <dbReference type="PROSITE" id="PS50112"/>
    </source>
</evidence>
<dbReference type="AlphaFoldDB" id="Q0EZU5"/>
<keyword evidence="5" id="KW-0547">Nucleotide-binding</keyword>
<dbReference type="InterPro" id="IPR001789">
    <property type="entry name" value="Sig_transdc_resp-reg_receiver"/>
</dbReference>
<dbReference type="InterPro" id="IPR036890">
    <property type="entry name" value="HATPase_C_sf"/>
</dbReference>
<feature type="domain" description="Histidine kinase" evidence="10">
    <location>
        <begin position="203"/>
        <end position="435"/>
    </location>
</feature>
<dbReference type="PROSITE" id="PS50110">
    <property type="entry name" value="RESPONSE_REGULATORY"/>
    <property type="match status" value="1"/>
</dbReference>
<keyword evidence="6 13" id="KW-0418">Kinase</keyword>
<dbReference type="SUPFAM" id="SSF52172">
    <property type="entry name" value="CheY-like"/>
    <property type="match status" value="1"/>
</dbReference>
<dbReference type="STRING" id="314344.AL013_12790"/>
<comment type="catalytic activity">
    <reaction evidence="1">
        <text>ATP + protein L-histidine = ADP + protein N-phospho-L-histidine.</text>
        <dbReference type="EC" id="2.7.13.3"/>
    </reaction>
</comment>
<name>Q0EZU5_9PROT</name>
<proteinExistence type="predicted"/>
<dbReference type="SUPFAM" id="SSF47384">
    <property type="entry name" value="Homodimeric domain of signal transducing histidine kinase"/>
    <property type="match status" value="1"/>
</dbReference>
<dbReference type="FunCoup" id="Q0EZU5">
    <property type="interactions" value="251"/>
</dbReference>
<organism evidence="13 14">
    <name type="scientific">Mariprofundus ferrooxydans PV-1</name>
    <dbReference type="NCBI Taxonomy" id="314345"/>
    <lineage>
        <taxon>Bacteria</taxon>
        <taxon>Pseudomonadati</taxon>
        <taxon>Pseudomonadota</taxon>
        <taxon>Candidatius Mariprofundia</taxon>
        <taxon>Mariprofundales</taxon>
        <taxon>Mariprofundaceae</taxon>
        <taxon>Mariprofundus</taxon>
    </lineage>
</organism>
<keyword evidence="4" id="KW-0808">Transferase</keyword>
<evidence type="ECO:0000256" key="4">
    <source>
        <dbReference type="ARBA" id="ARBA00022679"/>
    </source>
</evidence>
<feature type="domain" description="PAS" evidence="12">
    <location>
        <begin position="66"/>
        <end position="111"/>
    </location>
</feature>
<evidence type="ECO:0000256" key="1">
    <source>
        <dbReference type="ARBA" id="ARBA00000085"/>
    </source>
</evidence>
<dbReference type="PROSITE" id="PS50109">
    <property type="entry name" value="HIS_KIN"/>
    <property type="match status" value="1"/>
</dbReference>
<dbReference type="SMART" id="SM00091">
    <property type="entry name" value="PAS"/>
    <property type="match status" value="1"/>
</dbReference>
<keyword evidence="7" id="KW-0067">ATP-binding</keyword>
<dbReference type="CDD" id="cd00082">
    <property type="entry name" value="HisKA"/>
    <property type="match status" value="1"/>
</dbReference>
<dbReference type="Gene3D" id="3.30.565.10">
    <property type="entry name" value="Histidine kinase-like ATPase, C-terminal domain"/>
    <property type="match status" value="1"/>
</dbReference>
<dbReference type="InterPro" id="IPR035965">
    <property type="entry name" value="PAS-like_dom_sf"/>
</dbReference>
<dbReference type="Proteomes" id="UP000005297">
    <property type="component" value="Unassembled WGS sequence"/>
</dbReference>
<feature type="modified residue" description="4-aspartylphosphate" evidence="9">
    <location>
        <position position="506"/>
    </location>
</feature>
<dbReference type="Gene3D" id="3.40.50.2300">
    <property type="match status" value="1"/>
</dbReference>
<gene>
    <name evidence="13" type="ORF">SPV1_09598</name>
</gene>
<dbReference type="InterPro" id="IPR000014">
    <property type="entry name" value="PAS"/>
</dbReference>
<dbReference type="InterPro" id="IPR036097">
    <property type="entry name" value="HisK_dim/P_sf"/>
</dbReference>
<dbReference type="Pfam" id="PF00989">
    <property type="entry name" value="PAS"/>
    <property type="match status" value="1"/>
</dbReference>
<evidence type="ECO:0000259" key="11">
    <source>
        <dbReference type="PROSITE" id="PS50110"/>
    </source>
</evidence>
<dbReference type="Pfam" id="PF00072">
    <property type="entry name" value="Response_reg"/>
    <property type="match status" value="1"/>
</dbReference>
<dbReference type="InterPro" id="IPR013767">
    <property type="entry name" value="PAS_fold"/>
</dbReference>
<dbReference type="PANTHER" id="PTHR43065">
    <property type="entry name" value="SENSOR HISTIDINE KINASE"/>
    <property type="match status" value="1"/>
</dbReference>